<proteinExistence type="predicted"/>
<dbReference type="AlphaFoldDB" id="A0A0M3KC84"/>
<dbReference type="Proteomes" id="UP000267096">
    <property type="component" value="Unassembled WGS sequence"/>
</dbReference>
<reference evidence="2 3" key="2">
    <citation type="submission" date="2018-11" db="EMBL/GenBank/DDBJ databases">
        <authorList>
            <consortium name="Pathogen Informatics"/>
        </authorList>
    </citation>
    <scope>NUCLEOTIDE SEQUENCE [LARGE SCALE GENOMIC DNA]</scope>
</reference>
<gene>
    <name evidence="2" type="ORF">ASIM_LOCUS17982</name>
</gene>
<feature type="chain" id="PRO_5043121417" evidence="1">
    <location>
        <begin position="23"/>
        <end position="78"/>
    </location>
</feature>
<feature type="signal peptide" evidence="1">
    <location>
        <begin position="1"/>
        <end position="22"/>
    </location>
</feature>
<organism evidence="4">
    <name type="scientific">Anisakis simplex</name>
    <name type="common">Herring worm</name>
    <dbReference type="NCBI Taxonomy" id="6269"/>
    <lineage>
        <taxon>Eukaryota</taxon>
        <taxon>Metazoa</taxon>
        <taxon>Ecdysozoa</taxon>
        <taxon>Nematoda</taxon>
        <taxon>Chromadorea</taxon>
        <taxon>Rhabditida</taxon>
        <taxon>Spirurina</taxon>
        <taxon>Ascaridomorpha</taxon>
        <taxon>Ascaridoidea</taxon>
        <taxon>Anisakidae</taxon>
        <taxon>Anisakis</taxon>
        <taxon>Anisakis simplex complex</taxon>
    </lineage>
</organism>
<dbReference type="WBParaSite" id="ASIM_0001858301-mRNA-1">
    <property type="protein sequence ID" value="ASIM_0001858301-mRNA-1"/>
    <property type="gene ID" value="ASIM_0001858301"/>
</dbReference>
<evidence type="ECO:0000313" key="4">
    <source>
        <dbReference type="WBParaSite" id="ASIM_0001858301-mRNA-1"/>
    </source>
</evidence>
<keyword evidence="1" id="KW-0732">Signal</keyword>
<keyword evidence="3" id="KW-1185">Reference proteome</keyword>
<dbReference type="EMBL" id="UYRR01034847">
    <property type="protein sequence ID" value="VDK62449.1"/>
    <property type="molecule type" value="Genomic_DNA"/>
</dbReference>
<reference evidence="4" key="1">
    <citation type="submission" date="2017-02" db="UniProtKB">
        <authorList>
            <consortium name="WormBaseParasite"/>
        </authorList>
    </citation>
    <scope>IDENTIFICATION</scope>
</reference>
<name>A0A0M3KC84_ANISI</name>
<evidence type="ECO:0000313" key="2">
    <source>
        <dbReference type="EMBL" id="VDK62449.1"/>
    </source>
</evidence>
<evidence type="ECO:0000256" key="1">
    <source>
        <dbReference type="SAM" id="SignalP"/>
    </source>
</evidence>
<protein>
    <submittedName>
        <fullName evidence="4">Secreted protein</fullName>
    </submittedName>
</protein>
<evidence type="ECO:0000313" key="3">
    <source>
        <dbReference type="Proteomes" id="UP000267096"/>
    </source>
</evidence>
<sequence length="78" mass="8363">MLGTAKVLVLAISMAARTVVDGQFEMFDVGWIRPSVCWCGNVSGVEDFARVSSSLRRCNSCSISMDARRLSASSAVDS</sequence>
<accession>A0A0M3KC84</accession>